<evidence type="ECO:0000313" key="3">
    <source>
        <dbReference type="Proteomes" id="UP000663090"/>
    </source>
</evidence>
<evidence type="ECO:0000256" key="1">
    <source>
        <dbReference type="ARBA" id="ARBA00023172"/>
    </source>
</evidence>
<dbReference type="Proteomes" id="UP000663090">
    <property type="component" value="Chromosome"/>
</dbReference>
<dbReference type="Gene3D" id="1.10.443.10">
    <property type="entry name" value="Intergrase catalytic core"/>
    <property type="match status" value="1"/>
</dbReference>
<sequence>MWVIERQWAGRRFSVALDAASEKEARAELALWERDPDGYRTRRQAAEDNKPVLIDEESLAGLMLHLTEEGRTLTYRRGVRGYLAAWGEALGKRDLRKVQLRELRKLLAGWKTARKFRIIALKTFTAWLREEDMLKPSEDPTLSLKVPPSVAEKGLRDKGYPIAFVERYYSAVGSQNVRDVLCLRAKTGMHETEIARIASGAGRLRVVNDPCGIAGTVTFKHKNGRIHVVSLDDQSLGAATRLQARGKSPSTSAVHECLHHAAGRLSRQFPNERFAPLIPGELRHSFATWASECGRVVKPTPDGVPLKMVAAVMGHLNTRTTKLFYEGVQVPPMIVLPLNLHHAQDPVPTKDALRLSA</sequence>
<dbReference type="InterPro" id="IPR013762">
    <property type="entry name" value="Integrase-like_cat_sf"/>
</dbReference>
<protein>
    <submittedName>
        <fullName evidence="2">Site-specific integrase</fullName>
    </submittedName>
</protein>
<reference evidence="2 3" key="1">
    <citation type="submission" date="2021-02" db="EMBL/GenBank/DDBJ databases">
        <title>De Novo genome assembly of isolated myxobacteria.</title>
        <authorList>
            <person name="Stevens D.C."/>
        </authorList>
    </citation>
    <scope>NUCLEOTIDE SEQUENCE [LARGE SCALE GENOMIC DNA]</scope>
    <source>
        <strain evidence="2 3">SCHIC003</strain>
    </source>
</reference>
<dbReference type="InterPro" id="IPR011010">
    <property type="entry name" value="DNA_brk_join_enz"/>
</dbReference>
<dbReference type="EMBL" id="CP071091">
    <property type="protein sequence ID" value="QSQ18102.1"/>
    <property type="molecule type" value="Genomic_DNA"/>
</dbReference>
<accession>A0ABX7NGW6</accession>
<dbReference type="SUPFAM" id="SSF56349">
    <property type="entry name" value="DNA breaking-rejoining enzymes"/>
    <property type="match status" value="1"/>
</dbReference>
<evidence type="ECO:0000313" key="2">
    <source>
        <dbReference type="EMBL" id="QSQ18102.1"/>
    </source>
</evidence>
<name>A0ABX7NGW6_9BACT</name>
<organism evidence="2 3">
    <name type="scientific">Myxococcus landrumensis</name>
    <dbReference type="NCBI Taxonomy" id="2813577"/>
    <lineage>
        <taxon>Bacteria</taxon>
        <taxon>Pseudomonadati</taxon>
        <taxon>Myxococcota</taxon>
        <taxon>Myxococcia</taxon>
        <taxon>Myxococcales</taxon>
        <taxon>Cystobacterineae</taxon>
        <taxon>Myxococcaceae</taxon>
        <taxon>Myxococcus</taxon>
    </lineage>
</organism>
<proteinExistence type="predicted"/>
<keyword evidence="3" id="KW-1185">Reference proteome</keyword>
<keyword evidence="1" id="KW-0233">DNA recombination</keyword>
<gene>
    <name evidence="2" type="ORF">JY572_01850</name>
</gene>